<evidence type="ECO:0000313" key="2">
    <source>
        <dbReference type="Proteomes" id="UP000302218"/>
    </source>
</evidence>
<dbReference type="RefSeq" id="WP_138247131.1">
    <property type="nucleotide sequence ID" value="NZ_CP040331.1"/>
</dbReference>
<geneLocation type="plasmid" evidence="2">
    <name>pnve500</name>
</geneLocation>
<keyword evidence="1" id="KW-0614">Plasmid</keyword>
<dbReference type="EMBL" id="CP040331">
    <property type="protein sequence ID" value="QCS44733.1"/>
    <property type="molecule type" value="Genomic_DNA"/>
</dbReference>
<dbReference type="KEGG" id="nvr:FEJ81_20875"/>
<dbReference type="AlphaFoldDB" id="A0A4P8WQD9"/>
<dbReference type="OrthoDB" id="271722at2157"/>
<dbReference type="Proteomes" id="UP000302218">
    <property type="component" value="Plasmid pNVE500"/>
</dbReference>
<dbReference type="GeneID" id="40267783"/>
<accession>A0A4P8WQD9</accession>
<reference evidence="2" key="1">
    <citation type="submission" date="2019-05" db="EMBL/GenBank/DDBJ databases">
        <title>Genome sequence and methylation pattern of the halophilic Archaeon Natrinema versiforme BOL5-4.</title>
        <authorList>
            <person name="DasSarma P."/>
            <person name="Anton B.P."/>
            <person name="DasSarma S.L."/>
            <person name="Martinez F.L."/>
            <person name="Guzman D."/>
            <person name="Roberts R.J."/>
            <person name="DasSarma S."/>
        </authorList>
    </citation>
    <scope>NUCLEOTIDE SEQUENCE [LARGE SCALE GENOMIC DNA]</scope>
    <source>
        <strain evidence="2">BOL5-4</strain>
        <plasmid evidence="2">pnve500</plasmid>
    </source>
</reference>
<organism evidence="1 2">
    <name type="scientific">Natrinema versiforme</name>
    <dbReference type="NCBI Taxonomy" id="88724"/>
    <lineage>
        <taxon>Archaea</taxon>
        <taxon>Methanobacteriati</taxon>
        <taxon>Methanobacteriota</taxon>
        <taxon>Stenosarchaea group</taxon>
        <taxon>Halobacteria</taxon>
        <taxon>Halobacteriales</taxon>
        <taxon>Natrialbaceae</taxon>
        <taxon>Natrinema</taxon>
    </lineage>
</organism>
<gene>
    <name evidence="1" type="ORF">FEJ81_20875</name>
</gene>
<sequence length="274" mass="30027">MVDAVRTLIGVGLLASSLWCVHRAIIAGRLYRSVSTSGNRSPSTLVDGEKVAIKGTVNVRDLPPLSDSLSIDEEESVGAYVWRLKEYQSYNYNLDAEESGADMQMITYASGIESGTFTVDDGRREIRIDTDWLTETHDSADITTVSPDWTVSTGLSKRSWRSTYIQLDEHWTVNPIPIMEYIFDADAPEEIPDDEFFEARVILDGEMLAVCGEVSMEQGTPVLQGSDKEPLVLSDQGFDEFSRSLPYQILKYGLVAGGTAAIASLALANGLGIV</sequence>
<name>A0A4P8WQD9_9EURY</name>
<protein>
    <submittedName>
        <fullName evidence="1">Uncharacterized protein</fullName>
    </submittedName>
</protein>
<proteinExistence type="predicted"/>
<evidence type="ECO:0000313" key="1">
    <source>
        <dbReference type="EMBL" id="QCS44733.1"/>
    </source>
</evidence>